<dbReference type="GO" id="GO:0016301">
    <property type="term" value="F:kinase activity"/>
    <property type="evidence" value="ECO:0007669"/>
    <property type="project" value="UniProtKB-KW"/>
</dbReference>
<feature type="domain" description="NadR/Ttd14 AAA" evidence="2">
    <location>
        <begin position="180"/>
        <end position="339"/>
    </location>
</feature>
<proteinExistence type="predicted"/>
<keyword evidence="3" id="KW-0548">Nucleotidyltransferase</keyword>
<protein>
    <submittedName>
        <fullName evidence="3">Trifunctional nicotinamide-nucleotide adenylyltransferase/ribosylnicotinamide kinase/transcriptional regulator NadR</fullName>
    </submittedName>
</protein>
<comment type="caution">
    <text evidence="3">The sequence shown here is derived from an EMBL/GenBank/DDBJ whole genome shotgun (WGS) entry which is preliminary data.</text>
</comment>
<dbReference type="Pfam" id="PF01467">
    <property type="entry name" value="CTP_transf_like"/>
    <property type="match status" value="1"/>
</dbReference>
<dbReference type="GO" id="GO:0016779">
    <property type="term" value="F:nucleotidyltransferase activity"/>
    <property type="evidence" value="ECO:0007669"/>
    <property type="project" value="UniProtKB-KW"/>
</dbReference>
<dbReference type="PANTHER" id="PTHR37512">
    <property type="entry name" value="TRIFUNCTIONAL NAD BIOSYNTHESIS/REGULATOR PROTEIN NADR"/>
    <property type="match status" value="1"/>
</dbReference>
<dbReference type="InterPro" id="IPR027417">
    <property type="entry name" value="P-loop_NTPase"/>
</dbReference>
<reference evidence="3 4" key="1">
    <citation type="submission" date="2019-07" db="EMBL/GenBank/DDBJ databases">
        <title>Whole genome shotgun sequence of Sporosarcina luteola NBRC 105378.</title>
        <authorList>
            <person name="Hosoyama A."/>
            <person name="Uohara A."/>
            <person name="Ohji S."/>
            <person name="Ichikawa N."/>
        </authorList>
    </citation>
    <scope>NUCLEOTIDE SEQUENCE [LARGE SCALE GENOMIC DNA]</scope>
    <source>
        <strain evidence="3 4">NBRC 105378</strain>
    </source>
</reference>
<sequence length="353" mass="41305">MKMTGIERKEAMTVGHYGGKFIPFHKGHLYAITKAAAQVDKLYVLVSYHEERDRKLCEEAGLDYIDFKRRQQWIMTSTKNMQNVTVLAVEDPYSEDMEYLWLEGGRRMIEAIPEKITHIFSSESEYDYWFRRIYGEDIKHIVIDEAREIFPISATKIRNEGVFANWDMIPEAAKPYYTKKIAIVGVESCGKSTLTRNLSLLFGTEYVEEYGRTVSEEIGDGSSLLTEEHYKEIVFGHKHMEYQKIKKANKLLFIDSEAVVSQYYAKMYFGKELDFIEGAIQAQDYDLYLFLEPDVKWVADGYRTFNDPEVRKKTNEILKKMFDDRGIKYVTISGNYEERLDRAIEQITKLITK</sequence>
<dbReference type="Pfam" id="PF13521">
    <property type="entry name" value="AAA_28"/>
    <property type="match status" value="1"/>
</dbReference>
<evidence type="ECO:0000259" key="2">
    <source>
        <dbReference type="Pfam" id="PF13521"/>
    </source>
</evidence>
<dbReference type="PANTHER" id="PTHR37512:SF1">
    <property type="entry name" value="NADR_TTD14 AAA DOMAIN-CONTAINING PROTEIN"/>
    <property type="match status" value="1"/>
</dbReference>
<dbReference type="NCBIfam" id="TIGR00125">
    <property type="entry name" value="cyt_tran_rel"/>
    <property type="match status" value="1"/>
</dbReference>
<gene>
    <name evidence="3" type="primary">b4390</name>
    <name evidence="3" type="ORF">SLU01_32040</name>
</gene>
<feature type="domain" description="Cytidyltransferase-like" evidence="1">
    <location>
        <begin position="17"/>
        <end position="159"/>
    </location>
</feature>
<organism evidence="3 4">
    <name type="scientific">Sporosarcina luteola</name>
    <dbReference type="NCBI Taxonomy" id="582850"/>
    <lineage>
        <taxon>Bacteria</taxon>
        <taxon>Bacillati</taxon>
        <taxon>Bacillota</taxon>
        <taxon>Bacilli</taxon>
        <taxon>Bacillales</taxon>
        <taxon>Caryophanaceae</taxon>
        <taxon>Sporosarcina</taxon>
    </lineage>
</organism>
<dbReference type="InterPro" id="IPR052735">
    <property type="entry name" value="NAD_biosynth-regulator"/>
</dbReference>
<dbReference type="AlphaFoldDB" id="A0A511ZBS4"/>
<keyword evidence="3" id="KW-0418">Kinase</keyword>
<evidence type="ECO:0000313" key="3">
    <source>
        <dbReference type="EMBL" id="GEN84892.1"/>
    </source>
</evidence>
<name>A0A511ZBS4_9BACL</name>
<dbReference type="CDD" id="cd02019">
    <property type="entry name" value="NK"/>
    <property type="match status" value="1"/>
</dbReference>
<accession>A0A511ZBS4</accession>
<dbReference type="InterPro" id="IPR014729">
    <property type="entry name" value="Rossmann-like_a/b/a_fold"/>
</dbReference>
<dbReference type="Proteomes" id="UP000321901">
    <property type="component" value="Unassembled WGS sequence"/>
</dbReference>
<dbReference type="SUPFAM" id="SSF52374">
    <property type="entry name" value="Nucleotidylyl transferase"/>
    <property type="match status" value="1"/>
</dbReference>
<keyword evidence="3" id="KW-0808">Transferase</keyword>
<dbReference type="NCBIfam" id="NF005988">
    <property type="entry name" value="PRK08099.1"/>
    <property type="match status" value="1"/>
</dbReference>
<evidence type="ECO:0000259" key="1">
    <source>
        <dbReference type="Pfam" id="PF01467"/>
    </source>
</evidence>
<dbReference type="InterPro" id="IPR004821">
    <property type="entry name" value="Cyt_trans-like"/>
</dbReference>
<keyword evidence="4" id="KW-1185">Reference proteome</keyword>
<dbReference type="SUPFAM" id="SSF52540">
    <property type="entry name" value="P-loop containing nucleoside triphosphate hydrolases"/>
    <property type="match status" value="1"/>
</dbReference>
<evidence type="ECO:0000313" key="4">
    <source>
        <dbReference type="Proteomes" id="UP000321901"/>
    </source>
</evidence>
<dbReference type="Gene3D" id="3.40.50.300">
    <property type="entry name" value="P-loop containing nucleotide triphosphate hydrolases"/>
    <property type="match status" value="1"/>
</dbReference>
<dbReference type="InterPro" id="IPR038727">
    <property type="entry name" value="NadR/Ttd14_AAA_dom"/>
</dbReference>
<dbReference type="Gene3D" id="3.40.50.620">
    <property type="entry name" value="HUPs"/>
    <property type="match status" value="1"/>
</dbReference>
<dbReference type="EMBL" id="BJYL01000052">
    <property type="protein sequence ID" value="GEN84892.1"/>
    <property type="molecule type" value="Genomic_DNA"/>
</dbReference>